<gene>
    <name evidence="3" type="ORF">SARC_08243</name>
</gene>
<dbReference type="SUPFAM" id="SSF55486">
    <property type="entry name" value="Metalloproteases ('zincins'), catalytic domain"/>
    <property type="match status" value="1"/>
</dbReference>
<dbReference type="PANTHER" id="PTHR11733:SF167">
    <property type="entry name" value="FI17812P1-RELATED"/>
    <property type="match status" value="1"/>
</dbReference>
<dbReference type="AlphaFoldDB" id="A0A0L0FTW4"/>
<accession>A0A0L0FTW4</accession>
<feature type="non-terminal residue" evidence="3">
    <location>
        <position position="1"/>
    </location>
</feature>
<feature type="domain" description="Peptidase M13 C-terminal" evidence="2">
    <location>
        <begin position="2"/>
        <end position="131"/>
    </location>
</feature>
<evidence type="ECO:0000313" key="3">
    <source>
        <dbReference type="EMBL" id="KNC79363.1"/>
    </source>
</evidence>
<dbReference type="PANTHER" id="PTHR11733">
    <property type="entry name" value="ZINC METALLOPROTEASE FAMILY M13 NEPRILYSIN-RELATED"/>
    <property type="match status" value="1"/>
</dbReference>
<dbReference type="GO" id="GO:0004222">
    <property type="term" value="F:metalloendopeptidase activity"/>
    <property type="evidence" value="ECO:0007669"/>
    <property type="project" value="InterPro"/>
</dbReference>
<comment type="similarity">
    <text evidence="1">Belongs to the peptidase M13 family.</text>
</comment>
<evidence type="ECO:0000313" key="4">
    <source>
        <dbReference type="Proteomes" id="UP000054560"/>
    </source>
</evidence>
<dbReference type="RefSeq" id="XP_014153265.1">
    <property type="nucleotide sequence ID" value="XM_014297790.1"/>
</dbReference>
<dbReference type="Gene3D" id="3.40.390.10">
    <property type="entry name" value="Collagenase (Catalytic Domain)"/>
    <property type="match status" value="1"/>
</dbReference>
<dbReference type="InterPro" id="IPR018497">
    <property type="entry name" value="Peptidase_M13_C"/>
</dbReference>
<dbReference type="OrthoDB" id="6475849at2759"/>
<dbReference type="GeneID" id="25908747"/>
<proteinExistence type="inferred from homology"/>
<dbReference type="GO" id="GO:0005886">
    <property type="term" value="C:plasma membrane"/>
    <property type="evidence" value="ECO:0007669"/>
    <property type="project" value="TreeGrafter"/>
</dbReference>
<keyword evidence="4" id="KW-1185">Reference proteome</keyword>
<evidence type="ECO:0000256" key="1">
    <source>
        <dbReference type="ARBA" id="ARBA00007357"/>
    </source>
</evidence>
<dbReference type="InterPro" id="IPR024079">
    <property type="entry name" value="MetalloPept_cat_dom_sf"/>
</dbReference>
<sequence length="136" mass="15308">SFTKNKQPIIDQYSAYEVAPGQFVNGDLTQGENIADIGGLKCAYRALQTALEKHPEYNTEIDGLTPSQRFFIAWGQFWRTKSRPDRITQLLAIDPHSPGQARATEAPRNLQAFLDAFGITEGDKMYMSPETRGKVW</sequence>
<dbReference type="PROSITE" id="PS51885">
    <property type="entry name" value="NEPRILYSIN"/>
    <property type="match status" value="1"/>
</dbReference>
<evidence type="ECO:0000259" key="2">
    <source>
        <dbReference type="Pfam" id="PF01431"/>
    </source>
</evidence>
<dbReference type="Proteomes" id="UP000054560">
    <property type="component" value="Unassembled WGS sequence"/>
</dbReference>
<name>A0A0L0FTW4_9EUKA</name>
<dbReference type="eggNOG" id="KOG3624">
    <property type="taxonomic scope" value="Eukaryota"/>
</dbReference>
<dbReference type="InterPro" id="IPR000718">
    <property type="entry name" value="Peptidase_M13"/>
</dbReference>
<reference evidence="3 4" key="1">
    <citation type="submission" date="2011-02" db="EMBL/GenBank/DDBJ databases">
        <title>The Genome Sequence of Sphaeroforma arctica JP610.</title>
        <authorList>
            <consortium name="The Broad Institute Genome Sequencing Platform"/>
            <person name="Russ C."/>
            <person name="Cuomo C."/>
            <person name="Young S.K."/>
            <person name="Zeng Q."/>
            <person name="Gargeya S."/>
            <person name="Alvarado L."/>
            <person name="Berlin A."/>
            <person name="Chapman S.B."/>
            <person name="Chen Z."/>
            <person name="Freedman E."/>
            <person name="Gellesch M."/>
            <person name="Goldberg J."/>
            <person name="Griggs A."/>
            <person name="Gujja S."/>
            <person name="Heilman E."/>
            <person name="Heiman D."/>
            <person name="Howarth C."/>
            <person name="Mehta T."/>
            <person name="Neiman D."/>
            <person name="Pearson M."/>
            <person name="Roberts A."/>
            <person name="Saif S."/>
            <person name="Shea T."/>
            <person name="Shenoy N."/>
            <person name="Sisk P."/>
            <person name="Stolte C."/>
            <person name="Sykes S."/>
            <person name="White J."/>
            <person name="Yandava C."/>
            <person name="Burger G."/>
            <person name="Gray M.W."/>
            <person name="Holland P.W.H."/>
            <person name="King N."/>
            <person name="Lang F.B.F."/>
            <person name="Roger A.J."/>
            <person name="Ruiz-Trillo I."/>
            <person name="Haas B."/>
            <person name="Nusbaum C."/>
            <person name="Birren B."/>
        </authorList>
    </citation>
    <scope>NUCLEOTIDE SEQUENCE [LARGE SCALE GENOMIC DNA]</scope>
    <source>
        <strain evidence="3 4">JP610</strain>
    </source>
</reference>
<protein>
    <recommendedName>
        <fullName evidence="2">Peptidase M13 C-terminal domain-containing protein</fullName>
    </recommendedName>
</protein>
<dbReference type="GO" id="GO:0016485">
    <property type="term" value="P:protein processing"/>
    <property type="evidence" value="ECO:0007669"/>
    <property type="project" value="TreeGrafter"/>
</dbReference>
<organism evidence="3 4">
    <name type="scientific">Sphaeroforma arctica JP610</name>
    <dbReference type="NCBI Taxonomy" id="667725"/>
    <lineage>
        <taxon>Eukaryota</taxon>
        <taxon>Ichthyosporea</taxon>
        <taxon>Ichthyophonida</taxon>
        <taxon>Sphaeroforma</taxon>
    </lineage>
</organism>
<dbReference type="STRING" id="667725.A0A0L0FTW4"/>
<dbReference type="Pfam" id="PF01431">
    <property type="entry name" value="Peptidase_M13"/>
    <property type="match status" value="1"/>
</dbReference>
<dbReference type="EMBL" id="KQ242319">
    <property type="protein sequence ID" value="KNC79363.1"/>
    <property type="molecule type" value="Genomic_DNA"/>
</dbReference>